<organism evidence="2 3">
    <name type="scientific">Schizophyllum amplum</name>
    <dbReference type="NCBI Taxonomy" id="97359"/>
    <lineage>
        <taxon>Eukaryota</taxon>
        <taxon>Fungi</taxon>
        <taxon>Dikarya</taxon>
        <taxon>Basidiomycota</taxon>
        <taxon>Agaricomycotina</taxon>
        <taxon>Agaricomycetes</taxon>
        <taxon>Agaricomycetidae</taxon>
        <taxon>Agaricales</taxon>
        <taxon>Schizophyllaceae</taxon>
        <taxon>Schizophyllum</taxon>
    </lineage>
</organism>
<proteinExistence type="predicted"/>
<evidence type="ECO:0000256" key="1">
    <source>
        <dbReference type="SAM" id="MobiDB-lite"/>
    </source>
</evidence>
<keyword evidence="3" id="KW-1185">Reference proteome</keyword>
<dbReference type="AlphaFoldDB" id="A0A550CB51"/>
<comment type="caution">
    <text evidence="2">The sequence shown here is derived from an EMBL/GenBank/DDBJ whole genome shotgun (WGS) entry which is preliminary data.</text>
</comment>
<protein>
    <submittedName>
        <fullName evidence="2">Uncharacterized protein</fullName>
    </submittedName>
</protein>
<dbReference type="EMBL" id="VDMD01000014">
    <property type="protein sequence ID" value="TRM62023.1"/>
    <property type="molecule type" value="Genomic_DNA"/>
</dbReference>
<sequence length="291" mass="32845">MAAPPSYSAATSLGQPSQPSGSRIRKLRFAEIPPHLLLNVVYATLPQTPGVDESAVERQRRVLYWMSMNLRLVNRPFYVACMHVLRSIYLRTYERLIRPPYTSDPFPVLSPAPSYEESTSDKPPAASLLSPTATSSALLTPFPDTLPRETRVLDQFIALKVREDAWADATSLHLERDEGYKDLFDLMQPRARVEDLICQYAVREGIVSFAGSSRPASPTGSTSELSRHPRPIPFRLLTVTFSPWRVGLAITLSSRRKTIVEVQRGARDESLERAAKRVVRELRVWAAENWR</sequence>
<dbReference type="STRING" id="97359.A0A550CB51"/>
<feature type="compositionally biased region" description="Polar residues" evidence="1">
    <location>
        <begin position="8"/>
        <end position="21"/>
    </location>
</feature>
<accession>A0A550CB51</accession>
<evidence type="ECO:0000313" key="2">
    <source>
        <dbReference type="EMBL" id="TRM62023.1"/>
    </source>
</evidence>
<feature type="region of interest" description="Disordered" evidence="1">
    <location>
        <begin position="1"/>
        <end position="21"/>
    </location>
</feature>
<dbReference type="OrthoDB" id="2536866at2759"/>
<dbReference type="Proteomes" id="UP000320762">
    <property type="component" value="Unassembled WGS sequence"/>
</dbReference>
<gene>
    <name evidence="2" type="ORF">BD626DRAFT_499521</name>
</gene>
<reference evidence="2 3" key="1">
    <citation type="journal article" date="2019" name="New Phytol.">
        <title>Comparative genomics reveals unique wood-decay strategies and fruiting body development in the Schizophyllaceae.</title>
        <authorList>
            <person name="Almasi E."/>
            <person name="Sahu N."/>
            <person name="Krizsan K."/>
            <person name="Balint B."/>
            <person name="Kovacs G.M."/>
            <person name="Kiss B."/>
            <person name="Cseklye J."/>
            <person name="Drula E."/>
            <person name="Henrissat B."/>
            <person name="Nagy I."/>
            <person name="Chovatia M."/>
            <person name="Adam C."/>
            <person name="LaButti K."/>
            <person name="Lipzen A."/>
            <person name="Riley R."/>
            <person name="Grigoriev I.V."/>
            <person name="Nagy L.G."/>
        </authorList>
    </citation>
    <scope>NUCLEOTIDE SEQUENCE [LARGE SCALE GENOMIC DNA]</scope>
    <source>
        <strain evidence="2 3">NL-1724</strain>
    </source>
</reference>
<evidence type="ECO:0000313" key="3">
    <source>
        <dbReference type="Proteomes" id="UP000320762"/>
    </source>
</evidence>
<name>A0A550CB51_9AGAR</name>